<name>A0ABT8RJ05_9BACT</name>
<accession>A0ABT8RJ05</accession>
<reference evidence="1" key="1">
    <citation type="submission" date="2023-07" db="EMBL/GenBank/DDBJ databases">
        <title>The genome sequence of Rhodocytophaga aerolata KACC 12507.</title>
        <authorList>
            <person name="Zhang X."/>
        </authorList>
    </citation>
    <scope>NUCLEOTIDE SEQUENCE</scope>
    <source>
        <strain evidence="1">KACC 12507</strain>
    </source>
</reference>
<protein>
    <submittedName>
        <fullName evidence="1">Uncharacterized protein</fullName>
    </submittedName>
</protein>
<organism evidence="1 2">
    <name type="scientific">Rhodocytophaga aerolata</name>
    <dbReference type="NCBI Taxonomy" id="455078"/>
    <lineage>
        <taxon>Bacteria</taxon>
        <taxon>Pseudomonadati</taxon>
        <taxon>Bacteroidota</taxon>
        <taxon>Cytophagia</taxon>
        <taxon>Cytophagales</taxon>
        <taxon>Rhodocytophagaceae</taxon>
        <taxon>Rhodocytophaga</taxon>
    </lineage>
</organism>
<comment type="caution">
    <text evidence="1">The sequence shown here is derived from an EMBL/GenBank/DDBJ whole genome shotgun (WGS) entry which is preliminary data.</text>
</comment>
<dbReference type="Proteomes" id="UP001168528">
    <property type="component" value="Unassembled WGS sequence"/>
</dbReference>
<dbReference type="RefSeq" id="WP_302042776.1">
    <property type="nucleotide sequence ID" value="NZ_JAUKPO010000156.1"/>
</dbReference>
<sequence length="121" mass="13930">MKLNLPNGIEINEFEDKFRFRGTADQIQQLSVELRKIKNLSNGEKCRLGKLTLIVSDEVPDFNAKSTIQLPKHAWNIMASKFSEVAYNWEESPFDFNTCGYLQPRLEIDLGVELIGEPNQR</sequence>
<evidence type="ECO:0000313" key="2">
    <source>
        <dbReference type="Proteomes" id="UP001168528"/>
    </source>
</evidence>
<keyword evidence="2" id="KW-1185">Reference proteome</keyword>
<evidence type="ECO:0000313" key="1">
    <source>
        <dbReference type="EMBL" id="MDO1451984.1"/>
    </source>
</evidence>
<proteinExistence type="predicted"/>
<dbReference type="EMBL" id="JAUKPO010000156">
    <property type="protein sequence ID" value="MDO1451984.1"/>
    <property type="molecule type" value="Genomic_DNA"/>
</dbReference>
<gene>
    <name evidence="1" type="ORF">Q0590_37290</name>
</gene>